<organism evidence="1 2">
    <name type="scientific">Bradyrhizobium lablabi</name>
    <dbReference type="NCBI Taxonomy" id="722472"/>
    <lineage>
        <taxon>Bacteria</taxon>
        <taxon>Pseudomonadati</taxon>
        <taxon>Pseudomonadota</taxon>
        <taxon>Alphaproteobacteria</taxon>
        <taxon>Hyphomicrobiales</taxon>
        <taxon>Nitrobacteraceae</taxon>
        <taxon>Bradyrhizobium</taxon>
    </lineage>
</organism>
<proteinExistence type="predicted"/>
<evidence type="ECO:0000313" key="1">
    <source>
        <dbReference type="EMBL" id="SHL42853.1"/>
    </source>
</evidence>
<dbReference type="Proteomes" id="UP000189935">
    <property type="component" value="Chromosome I"/>
</dbReference>
<name>A0A1M7AJ87_9BRAD</name>
<reference evidence="1 2" key="1">
    <citation type="submission" date="2016-11" db="EMBL/GenBank/DDBJ databases">
        <authorList>
            <person name="Jaros S."/>
            <person name="Januszkiewicz K."/>
            <person name="Wedrychowicz H."/>
        </authorList>
    </citation>
    <scope>NUCLEOTIDE SEQUENCE [LARGE SCALE GENOMIC DNA]</scope>
    <source>
        <strain evidence="1 2">GAS499</strain>
    </source>
</reference>
<dbReference type="OrthoDB" id="8241795at2"/>
<dbReference type="EMBL" id="LT670844">
    <property type="protein sequence ID" value="SHL42853.1"/>
    <property type="molecule type" value="Genomic_DNA"/>
</dbReference>
<protein>
    <submittedName>
        <fullName evidence="1">Uncharacterized protein</fullName>
    </submittedName>
</protein>
<dbReference type="AlphaFoldDB" id="A0A1M7AJ87"/>
<sequence>MLQIPRPTPTCTRFRTEIEMPCIKCGTQMRLASIEPHGQNFDLLTYRCVPCVSEESFLQAM</sequence>
<dbReference type="RefSeq" id="WP_079543135.1">
    <property type="nucleotide sequence ID" value="NZ_LT670844.1"/>
</dbReference>
<gene>
    <name evidence="1" type="ORF">SAMN05444159_5879</name>
</gene>
<accession>A0A1M7AJ87</accession>
<evidence type="ECO:0000313" key="2">
    <source>
        <dbReference type="Proteomes" id="UP000189935"/>
    </source>
</evidence>